<dbReference type="Gene3D" id="3.40.50.1820">
    <property type="entry name" value="alpha/beta hydrolase"/>
    <property type="match status" value="1"/>
</dbReference>
<dbReference type="InterPro" id="IPR000073">
    <property type="entry name" value="AB_hydrolase_1"/>
</dbReference>
<protein>
    <submittedName>
        <fullName evidence="2">Alpha/beta hydrolase</fullName>
    </submittedName>
</protein>
<reference evidence="2" key="1">
    <citation type="submission" date="2022-07" db="EMBL/GenBank/DDBJ databases">
        <authorList>
            <person name="Otstavnykh N."/>
            <person name="Isaeva M."/>
            <person name="Bystritskaya E."/>
        </authorList>
    </citation>
    <scope>NUCLEOTIDE SEQUENCE</scope>
    <source>
        <strain evidence="2">KCTC 52189</strain>
    </source>
</reference>
<dbReference type="RefSeq" id="WP_306737310.1">
    <property type="nucleotide sequence ID" value="NZ_JANHAX010000007.1"/>
</dbReference>
<reference evidence="2" key="2">
    <citation type="submission" date="2023-02" db="EMBL/GenBank/DDBJ databases">
        <title>'Rhodoalgimonas zhirmunskyi' gen. nov., isolated from a red alga.</title>
        <authorList>
            <person name="Nedashkovskaya O.I."/>
            <person name="Otstavnykh N.Y."/>
            <person name="Bystritskaya E.P."/>
            <person name="Balabanova L.A."/>
            <person name="Isaeva M.P."/>
        </authorList>
    </citation>
    <scope>NUCLEOTIDE SEQUENCE</scope>
    <source>
        <strain evidence="2">KCTC 52189</strain>
    </source>
</reference>
<proteinExistence type="predicted"/>
<name>A0AAE4B6B4_9RHOB</name>
<evidence type="ECO:0000313" key="3">
    <source>
        <dbReference type="Proteomes" id="UP001226762"/>
    </source>
</evidence>
<dbReference type="AlphaFoldDB" id="A0AAE4B6B4"/>
<keyword evidence="3" id="KW-1185">Reference proteome</keyword>
<dbReference type="GO" id="GO:0016020">
    <property type="term" value="C:membrane"/>
    <property type="evidence" value="ECO:0007669"/>
    <property type="project" value="TreeGrafter"/>
</dbReference>
<dbReference type="PRINTS" id="PR00111">
    <property type="entry name" value="ABHYDROLASE"/>
</dbReference>
<dbReference type="InterPro" id="IPR006311">
    <property type="entry name" value="TAT_signal"/>
</dbReference>
<evidence type="ECO:0000259" key="1">
    <source>
        <dbReference type="Pfam" id="PF00561"/>
    </source>
</evidence>
<dbReference type="InterPro" id="IPR029058">
    <property type="entry name" value="AB_hydrolase_fold"/>
</dbReference>
<organism evidence="2 3">
    <name type="scientific">Marimonas arenosa</name>
    <dbReference type="NCBI Taxonomy" id="1795305"/>
    <lineage>
        <taxon>Bacteria</taxon>
        <taxon>Pseudomonadati</taxon>
        <taxon>Pseudomonadota</taxon>
        <taxon>Alphaproteobacteria</taxon>
        <taxon>Rhodobacterales</taxon>
        <taxon>Paracoccaceae</taxon>
        <taxon>Marimonas</taxon>
    </lineage>
</organism>
<feature type="domain" description="AB hydrolase-1" evidence="1">
    <location>
        <begin position="61"/>
        <end position="298"/>
    </location>
</feature>
<dbReference type="PANTHER" id="PTHR43798">
    <property type="entry name" value="MONOACYLGLYCEROL LIPASE"/>
    <property type="match status" value="1"/>
</dbReference>
<dbReference type="PROSITE" id="PS51318">
    <property type="entry name" value="TAT"/>
    <property type="match status" value="1"/>
</dbReference>
<dbReference type="GO" id="GO:0046464">
    <property type="term" value="P:acylglycerol catabolic process"/>
    <property type="evidence" value="ECO:0007669"/>
    <property type="project" value="TreeGrafter"/>
</dbReference>
<comment type="caution">
    <text evidence="2">The sequence shown here is derived from an EMBL/GenBank/DDBJ whole genome shotgun (WGS) entry which is preliminary data.</text>
</comment>
<keyword evidence="2" id="KW-0378">Hydrolase</keyword>
<dbReference type="Pfam" id="PF00561">
    <property type="entry name" value="Abhydrolase_1"/>
    <property type="match status" value="1"/>
</dbReference>
<dbReference type="GO" id="GO:0047372">
    <property type="term" value="F:monoacylglycerol lipase activity"/>
    <property type="evidence" value="ECO:0007669"/>
    <property type="project" value="TreeGrafter"/>
</dbReference>
<dbReference type="SUPFAM" id="SSF53474">
    <property type="entry name" value="alpha/beta-Hydrolases"/>
    <property type="match status" value="1"/>
</dbReference>
<dbReference type="Proteomes" id="UP001226762">
    <property type="component" value="Unassembled WGS sequence"/>
</dbReference>
<sequence>MWTRRAMLGGLGALGLAAGSYAAGSFRATLASARRRLTQRSQLAETRFGPIEFARAGDGTRLLMVHGTGGGFDQGLRFGQGLIERGFEIIAPSRFGYLRSAFPDQPSPDNQADAFADLLDHLQIERIAVAGGSAGALPAAAFARRHPDRCSRLILMVPAANLSGRDPVEFTALQQFLVRQVLTSDFWFWSLATLAPERMFGTLLATDPVLLDRVSPAERERAHLILTDLMPIAPRARGMMNDGYFSGHPTDLDFAAITAPTLILSAEDDRFGTAETARLIAARVPGARLVIYPDGGHIWLGHDADLAREIAEFVGPSPPG</sequence>
<dbReference type="InterPro" id="IPR050266">
    <property type="entry name" value="AB_hydrolase_sf"/>
</dbReference>
<gene>
    <name evidence="2" type="ORF">NO357_19040</name>
</gene>
<evidence type="ECO:0000313" key="2">
    <source>
        <dbReference type="EMBL" id="MDQ2092002.1"/>
    </source>
</evidence>
<dbReference type="EMBL" id="JANHAX010000007">
    <property type="protein sequence ID" value="MDQ2092002.1"/>
    <property type="molecule type" value="Genomic_DNA"/>
</dbReference>
<dbReference type="PANTHER" id="PTHR43798:SF5">
    <property type="entry name" value="MONOACYLGLYCEROL LIPASE ABHD6"/>
    <property type="match status" value="1"/>
</dbReference>
<accession>A0AAE4B6B4</accession>